<evidence type="ECO:0000313" key="3">
    <source>
        <dbReference type="WBParaSite" id="ALUE_0000259501-mRNA-1"/>
    </source>
</evidence>
<reference evidence="3" key="1">
    <citation type="submission" date="2017-02" db="UniProtKB">
        <authorList>
            <consortium name="WormBaseParasite"/>
        </authorList>
    </citation>
    <scope>IDENTIFICATION</scope>
</reference>
<feature type="chain" id="PRO_5005656222" evidence="1">
    <location>
        <begin position="17"/>
        <end position="110"/>
    </location>
</feature>
<dbReference type="WBParaSite" id="ALUE_0000259501-mRNA-1">
    <property type="protein sequence ID" value="ALUE_0000259501-mRNA-1"/>
    <property type="gene ID" value="ALUE_0000259501"/>
</dbReference>
<evidence type="ECO:0000256" key="1">
    <source>
        <dbReference type="SAM" id="SignalP"/>
    </source>
</evidence>
<feature type="signal peptide" evidence="1">
    <location>
        <begin position="1"/>
        <end position="16"/>
    </location>
</feature>
<dbReference type="Proteomes" id="UP000036681">
    <property type="component" value="Unplaced"/>
</dbReference>
<dbReference type="AlphaFoldDB" id="A0A0M3HM50"/>
<keyword evidence="2" id="KW-1185">Reference proteome</keyword>
<organism evidence="2 3">
    <name type="scientific">Ascaris lumbricoides</name>
    <name type="common">Giant roundworm</name>
    <dbReference type="NCBI Taxonomy" id="6252"/>
    <lineage>
        <taxon>Eukaryota</taxon>
        <taxon>Metazoa</taxon>
        <taxon>Ecdysozoa</taxon>
        <taxon>Nematoda</taxon>
        <taxon>Chromadorea</taxon>
        <taxon>Rhabditida</taxon>
        <taxon>Spirurina</taxon>
        <taxon>Ascaridomorpha</taxon>
        <taxon>Ascaridoidea</taxon>
        <taxon>Ascarididae</taxon>
        <taxon>Ascaris</taxon>
    </lineage>
</organism>
<name>A0A0M3HM50_ASCLU</name>
<accession>A0A0M3HM50</accession>
<evidence type="ECO:0000313" key="2">
    <source>
        <dbReference type="Proteomes" id="UP000036681"/>
    </source>
</evidence>
<proteinExistence type="predicted"/>
<protein>
    <submittedName>
        <fullName evidence="3">CENP-V/GFA domain-containing protein</fullName>
    </submittedName>
</protein>
<sequence>MFLLKAGFLVCRLAHCGVQEREFETVAAWKKHVALARSHLKDAFCGTCGHHLIVPPGAAADTIKVSCDSYLSFIATFSAHKYSPALGRTGEEIRFHSFTSNSWFIEKDSD</sequence>
<keyword evidence="1" id="KW-0732">Signal</keyword>